<keyword evidence="1" id="KW-0614">Plasmid</keyword>
<name>A0ABZ0HPU8_TRISK</name>
<reference evidence="1 2" key="1">
    <citation type="submission" date="2023-10" db="EMBL/GenBank/DDBJ databases">
        <title>Eight complete genome sequences of bacteria isolated from laboratory stock of Giant Kelp gametophytes.</title>
        <authorList>
            <person name="Tolentino B."/>
            <person name="Nuzhdin S."/>
        </authorList>
    </citation>
    <scope>NUCLEOTIDE SEQUENCE [LARGE SCALE GENOMIC DNA]</scope>
    <source>
        <strain evidence="1 2">LC.270.F.C4</strain>
        <plasmid evidence="1 2">unnamed4</plasmid>
    </source>
</reference>
<accession>A0ABZ0HPU8</accession>
<keyword evidence="2" id="KW-1185">Reference proteome</keyword>
<gene>
    <name evidence="1" type="ORF">R1T40_21355</name>
</gene>
<dbReference type="Proteomes" id="UP001302666">
    <property type="component" value="Plasmid unnamed4"/>
</dbReference>
<evidence type="ECO:0000313" key="1">
    <source>
        <dbReference type="EMBL" id="WOI35492.1"/>
    </source>
</evidence>
<protein>
    <submittedName>
        <fullName evidence="1">Uncharacterized protein</fullName>
    </submittedName>
</protein>
<proteinExistence type="predicted"/>
<sequence length="85" mass="9194">MNHPPVSRTQNRHFENVLSAGNAAVQESSSNIAAFMALLLEATVFRHPRQKEDLVGLVSSLITFSMTGRVLQLAGRTATASQFPA</sequence>
<geneLocation type="plasmid" evidence="1 2">
    <name>unnamed4</name>
</geneLocation>
<dbReference type="EMBL" id="CP136707">
    <property type="protein sequence ID" value="WOI35492.1"/>
    <property type="molecule type" value="Genomic_DNA"/>
</dbReference>
<organism evidence="1 2">
    <name type="scientific">Tritonibacter scottomollicae</name>
    <name type="common">Epibacterium scottomollicae</name>
    <dbReference type="NCBI Taxonomy" id="483013"/>
    <lineage>
        <taxon>Bacteria</taxon>
        <taxon>Pseudomonadati</taxon>
        <taxon>Pseudomonadota</taxon>
        <taxon>Alphaproteobacteria</taxon>
        <taxon>Rhodobacterales</taxon>
        <taxon>Paracoccaceae</taxon>
        <taxon>Tritonibacter</taxon>
    </lineage>
</organism>
<evidence type="ECO:0000313" key="2">
    <source>
        <dbReference type="Proteomes" id="UP001302666"/>
    </source>
</evidence>